<sequence>MSLTNSNADEAARAARLASRKLAILPTSARNDALTAIHAALADARQEILAANALDLAAATKAAESGSLSLSLVKRLDLGKSGKFEDMLEGILDVRELEDPIGKVDRRTLLDDGLLLERKSSPIGVLLIIFEARPEVIANIASLAIKSGNAAILKGGRESTESFKAIATVISKALSSTAVPNDALQLVTTRDAIKPLLALDQYIDLVIPRGGNELVKSVKEGTQIPVLGHADGLCAAYLKADCPTEMAIRILVDSKTSYPAACNSVETLLVDEKALTTVLPSVASALLHKGVSLRCDGKSKAALLSRLDGHDGLLLQDASEEDFRTEFLDLVLAIKTVPETSDAQDGLDFAINHINEYGSHHTDAILTLDERAARQFQEAVDSAGVFWNTSTRMADGQRFGFGTEVGISTNKIHARGPVGLEGLCIYKWRIDGHGQTTAEYGAGKKQWKHQSLPVGDAEKMAADDEEVELLRKHRAQKRGKGVH</sequence>
<name>A0A517L7P6_9PEZI</name>
<dbReference type="InterPro" id="IPR016162">
    <property type="entry name" value="Ald_DH_N"/>
</dbReference>
<comment type="catalytic activity">
    <reaction evidence="7">
        <text>L-glutamate 5-semialdehyde + phosphate + NADP(+) = L-glutamyl 5-phosphate + NADPH + H(+)</text>
        <dbReference type="Rhea" id="RHEA:19541"/>
        <dbReference type="ChEBI" id="CHEBI:15378"/>
        <dbReference type="ChEBI" id="CHEBI:43474"/>
        <dbReference type="ChEBI" id="CHEBI:57783"/>
        <dbReference type="ChEBI" id="CHEBI:58066"/>
        <dbReference type="ChEBI" id="CHEBI:58274"/>
        <dbReference type="ChEBI" id="CHEBI:58349"/>
        <dbReference type="EC" id="1.2.1.41"/>
    </reaction>
</comment>
<accession>A0A517L7P6</accession>
<evidence type="ECO:0000256" key="12">
    <source>
        <dbReference type="SAM" id="MobiDB-lite"/>
    </source>
</evidence>
<evidence type="ECO:0000259" key="13">
    <source>
        <dbReference type="Pfam" id="PF00171"/>
    </source>
</evidence>
<dbReference type="InterPro" id="IPR016161">
    <property type="entry name" value="Ald_DH/histidinol_DH"/>
</dbReference>
<feature type="domain" description="Aldehyde dehydrogenase" evidence="13">
    <location>
        <begin position="4"/>
        <end position="285"/>
    </location>
</feature>
<dbReference type="Pfam" id="PF00171">
    <property type="entry name" value="Aldedh"/>
    <property type="match status" value="1"/>
</dbReference>
<dbReference type="GO" id="GO:0055129">
    <property type="term" value="P:L-proline biosynthetic process"/>
    <property type="evidence" value="ECO:0007669"/>
    <property type="project" value="UniProtKB-UniPathway"/>
</dbReference>
<dbReference type="EC" id="1.2.1.41" evidence="2"/>
<evidence type="ECO:0000256" key="8">
    <source>
        <dbReference type="ARBA" id="ARBA00059423"/>
    </source>
</evidence>
<evidence type="ECO:0000313" key="15">
    <source>
        <dbReference type="Proteomes" id="UP000316270"/>
    </source>
</evidence>
<comment type="similarity">
    <text evidence="9">Belongs to the gamma-glutamyl phosphate reductase family.</text>
</comment>
<protein>
    <recommendedName>
        <fullName evidence="2">glutamate-5-semialdehyde dehydrogenase</fullName>
        <ecNumber evidence="2">1.2.1.41</ecNumber>
    </recommendedName>
    <alternativeName>
        <fullName evidence="11">Glutamate-5-semialdehyde dehydrogenase</fullName>
    </alternativeName>
    <alternativeName>
        <fullName evidence="10">Glutamyl-gamma-semialdehyde dehydrogenase</fullName>
    </alternativeName>
</protein>
<dbReference type="Proteomes" id="UP000316270">
    <property type="component" value="Chromosome 6"/>
</dbReference>
<keyword evidence="15" id="KW-1185">Reference proteome</keyword>
<dbReference type="STRING" id="50376.A0A517L7P6"/>
<evidence type="ECO:0000256" key="4">
    <source>
        <dbReference type="ARBA" id="ARBA00022650"/>
    </source>
</evidence>
<evidence type="ECO:0000256" key="10">
    <source>
        <dbReference type="ARBA" id="ARBA00075718"/>
    </source>
</evidence>
<dbReference type="PANTHER" id="PTHR11063">
    <property type="entry name" value="GLUTAMATE SEMIALDEHYDE DEHYDROGENASE"/>
    <property type="match status" value="1"/>
</dbReference>
<dbReference type="PANTHER" id="PTHR11063:SF8">
    <property type="entry name" value="DELTA-1-PYRROLINE-5-CARBOXYLATE SYNTHASE"/>
    <property type="match status" value="1"/>
</dbReference>
<dbReference type="NCBIfam" id="NF001221">
    <property type="entry name" value="PRK00197.1"/>
    <property type="match status" value="1"/>
</dbReference>
<dbReference type="InterPro" id="IPR015590">
    <property type="entry name" value="Aldehyde_DH_dom"/>
</dbReference>
<organism evidence="14 15">
    <name type="scientific">Venturia effusa</name>
    <dbReference type="NCBI Taxonomy" id="50376"/>
    <lineage>
        <taxon>Eukaryota</taxon>
        <taxon>Fungi</taxon>
        <taxon>Dikarya</taxon>
        <taxon>Ascomycota</taxon>
        <taxon>Pezizomycotina</taxon>
        <taxon>Dothideomycetes</taxon>
        <taxon>Pleosporomycetidae</taxon>
        <taxon>Venturiales</taxon>
        <taxon>Venturiaceae</taxon>
        <taxon>Venturia</taxon>
    </lineage>
</organism>
<dbReference type="FunFam" id="3.40.309.10:FF:000006">
    <property type="entry name" value="Gamma-glutamyl phosphate reductase"/>
    <property type="match status" value="1"/>
</dbReference>
<evidence type="ECO:0000313" key="14">
    <source>
        <dbReference type="EMBL" id="QDS71654.1"/>
    </source>
</evidence>
<dbReference type="OrthoDB" id="1934954at2759"/>
<dbReference type="InterPro" id="IPR016163">
    <property type="entry name" value="Ald_DH_C"/>
</dbReference>
<dbReference type="AlphaFoldDB" id="A0A517L7P6"/>
<comment type="pathway">
    <text evidence="1">Amino-acid biosynthesis; L-proline biosynthesis; L-glutamate 5-semialdehyde from L-glutamate: step 2/2.</text>
</comment>
<evidence type="ECO:0000256" key="2">
    <source>
        <dbReference type="ARBA" id="ARBA00013002"/>
    </source>
</evidence>
<evidence type="ECO:0000256" key="1">
    <source>
        <dbReference type="ARBA" id="ARBA00004985"/>
    </source>
</evidence>
<evidence type="ECO:0000256" key="7">
    <source>
        <dbReference type="ARBA" id="ARBA00049024"/>
    </source>
</evidence>
<evidence type="ECO:0000256" key="5">
    <source>
        <dbReference type="ARBA" id="ARBA00022857"/>
    </source>
</evidence>
<dbReference type="EMBL" id="CP042190">
    <property type="protein sequence ID" value="QDS71654.1"/>
    <property type="molecule type" value="Genomic_DNA"/>
</dbReference>
<evidence type="ECO:0000256" key="11">
    <source>
        <dbReference type="ARBA" id="ARBA00077451"/>
    </source>
</evidence>
<keyword evidence="3" id="KW-0028">Amino-acid biosynthesis</keyword>
<evidence type="ECO:0000256" key="3">
    <source>
        <dbReference type="ARBA" id="ARBA00022605"/>
    </source>
</evidence>
<keyword evidence="5" id="KW-0521">NADP</keyword>
<dbReference type="UniPathway" id="UPA00098">
    <property type="reaction ID" value="UER00360"/>
</dbReference>
<evidence type="ECO:0000256" key="6">
    <source>
        <dbReference type="ARBA" id="ARBA00023002"/>
    </source>
</evidence>
<evidence type="ECO:0000256" key="9">
    <source>
        <dbReference type="ARBA" id="ARBA00060997"/>
    </source>
</evidence>
<proteinExistence type="inferred from homology"/>
<gene>
    <name evidence="14" type="ORF">FKW77_007622</name>
</gene>
<comment type="function">
    <text evidence="8">Catalyzes the NADPH dependent reduction of L-gamma-glutamyl 5-phosphate into L-glutamate 5-semialdehyde and phosphate. The product spontaneously undergoes cyclization to form 1-pyrroline-5-carboxylate.</text>
</comment>
<dbReference type="GO" id="GO:0004350">
    <property type="term" value="F:glutamate-5-semialdehyde dehydrogenase activity"/>
    <property type="evidence" value="ECO:0007669"/>
    <property type="project" value="UniProtKB-EC"/>
</dbReference>
<dbReference type="Gene3D" id="3.40.309.10">
    <property type="entry name" value="Aldehyde Dehydrogenase, Chain A, domain 2"/>
    <property type="match status" value="1"/>
</dbReference>
<dbReference type="InterPro" id="IPR000965">
    <property type="entry name" value="GPR_dom"/>
</dbReference>
<dbReference type="SUPFAM" id="SSF53720">
    <property type="entry name" value="ALDH-like"/>
    <property type="match status" value="1"/>
</dbReference>
<reference evidence="14 15" key="1">
    <citation type="submission" date="2019-07" db="EMBL/GenBank/DDBJ databases">
        <title>Finished genome of Venturia effusa.</title>
        <authorList>
            <person name="Young C.A."/>
            <person name="Cox M.P."/>
            <person name="Ganley A.R.D."/>
            <person name="David W.J."/>
        </authorList>
    </citation>
    <scope>NUCLEOTIDE SEQUENCE [LARGE SCALE GENOMIC DNA]</scope>
    <source>
        <strain evidence="15">albino</strain>
    </source>
</reference>
<dbReference type="NCBIfam" id="TIGR00407">
    <property type="entry name" value="proA"/>
    <property type="match status" value="1"/>
</dbReference>
<dbReference type="CDD" id="cd07079">
    <property type="entry name" value="ALDH_F18-19_ProA-GPR"/>
    <property type="match status" value="1"/>
</dbReference>
<dbReference type="Gene3D" id="3.40.605.10">
    <property type="entry name" value="Aldehyde Dehydrogenase, Chain A, domain 1"/>
    <property type="match status" value="1"/>
</dbReference>
<feature type="compositionally biased region" description="Basic residues" evidence="12">
    <location>
        <begin position="471"/>
        <end position="483"/>
    </location>
</feature>
<feature type="region of interest" description="Disordered" evidence="12">
    <location>
        <begin position="464"/>
        <end position="483"/>
    </location>
</feature>
<keyword evidence="6" id="KW-0560">Oxidoreductase</keyword>
<dbReference type="HAMAP" id="MF_00412">
    <property type="entry name" value="ProA"/>
    <property type="match status" value="1"/>
</dbReference>
<keyword evidence="4" id="KW-0641">Proline biosynthesis</keyword>